<gene>
    <name evidence="6" type="ORF">HNR48_000878</name>
</gene>
<dbReference type="PANTHER" id="PTHR32347:SF23">
    <property type="entry name" value="BLL5650 PROTEIN"/>
    <property type="match status" value="1"/>
</dbReference>
<dbReference type="Proteomes" id="UP000528457">
    <property type="component" value="Unassembled WGS sequence"/>
</dbReference>
<dbReference type="EMBL" id="JACHHT010000001">
    <property type="protein sequence ID" value="MBB6520600.1"/>
    <property type="molecule type" value="Genomic_DNA"/>
</dbReference>
<dbReference type="InterPro" id="IPR058636">
    <property type="entry name" value="Beta-barrel_YknX"/>
</dbReference>
<reference evidence="6 7" key="1">
    <citation type="submission" date="2020-08" db="EMBL/GenBank/DDBJ databases">
        <title>Genomic Encyclopedia of Type Strains, Phase IV (KMG-IV): sequencing the most valuable type-strain genomes for metagenomic binning, comparative biology and taxonomic classification.</title>
        <authorList>
            <person name="Goeker M."/>
        </authorList>
    </citation>
    <scope>NUCLEOTIDE SEQUENCE [LARGE SCALE GENOMIC DNA]</scope>
    <source>
        <strain evidence="6 7">DSM 22368</strain>
    </source>
</reference>
<evidence type="ECO:0000256" key="1">
    <source>
        <dbReference type="ARBA" id="ARBA00004196"/>
    </source>
</evidence>
<dbReference type="GO" id="GO:0030313">
    <property type="term" value="C:cell envelope"/>
    <property type="evidence" value="ECO:0007669"/>
    <property type="project" value="UniProtKB-SubCell"/>
</dbReference>
<feature type="chain" id="PRO_5031098654" evidence="4">
    <location>
        <begin position="22"/>
        <end position="388"/>
    </location>
</feature>
<organism evidence="6 7">
    <name type="scientific">Pseudoteredinibacter isoporae</name>
    <dbReference type="NCBI Taxonomy" id="570281"/>
    <lineage>
        <taxon>Bacteria</taxon>
        <taxon>Pseudomonadati</taxon>
        <taxon>Pseudomonadota</taxon>
        <taxon>Gammaproteobacteria</taxon>
        <taxon>Cellvibrionales</taxon>
        <taxon>Cellvibrionaceae</taxon>
        <taxon>Pseudoteredinibacter</taxon>
    </lineage>
</organism>
<dbReference type="Pfam" id="PF25990">
    <property type="entry name" value="Beta-barrel_YknX"/>
    <property type="match status" value="1"/>
</dbReference>
<evidence type="ECO:0000256" key="3">
    <source>
        <dbReference type="SAM" id="Coils"/>
    </source>
</evidence>
<feature type="coiled-coil region" evidence="3">
    <location>
        <begin position="89"/>
        <end position="202"/>
    </location>
</feature>
<keyword evidence="2 3" id="KW-0175">Coiled coil</keyword>
<dbReference type="PROSITE" id="PS51257">
    <property type="entry name" value="PROKAR_LIPOPROTEIN"/>
    <property type="match status" value="1"/>
</dbReference>
<dbReference type="Gene3D" id="2.40.30.170">
    <property type="match status" value="1"/>
</dbReference>
<evidence type="ECO:0000259" key="5">
    <source>
        <dbReference type="Pfam" id="PF25990"/>
    </source>
</evidence>
<dbReference type="InParanoid" id="A0A7X0JSI5"/>
<feature type="signal peptide" evidence="4">
    <location>
        <begin position="1"/>
        <end position="21"/>
    </location>
</feature>
<evidence type="ECO:0000313" key="6">
    <source>
        <dbReference type="EMBL" id="MBB6520600.1"/>
    </source>
</evidence>
<evidence type="ECO:0000256" key="4">
    <source>
        <dbReference type="SAM" id="SignalP"/>
    </source>
</evidence>
<dbReference type="PANTHER" id="PTHR32347">
    <property type="entry name" value="EFFLUX SYSTEM COMPONENT YKNX-RELATED"/>
    <property type="match status" value="1"/>
</dbReference>
<comment type="subcellular location">
    <subcellularLocation>
        <location evidence="1">Cell envelope</location>
    </subcellularLocation>
</comment>
<keyword evidence="4" id="KW-0732">Signal</keyword>
<sequence>MRCVKFVPALAVLLLSACSFEQGDGYKVGLETVELSIDSTGELISSDSIKIGPPFIKHTWRYKITYMASEGAEVKEGDRILAYDGQEQMRKLQKSNSTLQAEKKKLESENLVSEKAAQDLKLSLSETRMQLKKARRKASQDGDYAAKLDVKRLIVDLKIAEQKLLLEQSRLESKKAESLMQRKITESEIARLSAEVQAHQHALKSLDVTAKKSGVVVYLKDFEGNKFAVGDSVFMSQNVLEIPNLDKMQVKTTIQEHHFSHLELGKEVQVRLDALPDKVFKGRLLQLGKIVRMKAHDDPSMVYDALVELEETDPNIMRPGMAVRLNIVQQKLDDVAAIPKRFVKYEDKQAYVDVQGWFGRHRQDINIAGFLEDRVVVDQGLEGGERLL</sequence>
<proteinExistence type="predicted"/>
<evidence type="ECO:0000256" key="2">
    <source>
        <dbReference type="ARBA" id="ARBA00023054"/>
    </source>
</evidence>
<accession>A0A7X0JSI5</accession>
<feature type="domain" description="YknX-like beta-barrel" evidence="5">
    <location>
        <begin position="248"/>
        <end position="327"/>
    </location>
</feature>
<protein>
    <submittedName>
        <fullName evidence="6">Multidrug efflux pump subunit AcrA (Membrane-fusion protein)</fullName>
    </submittedName>
</protein>
<comment type="caution">
    <text evidence="6">The sequence shown here is derived from an EMBL/GenBank/DDBJ whole genome shotgun (WGS) entry which is preliminary data.</text>
</comment>
<dbReference type="RefSeq" id="WP_166850779.1">
    <property type="nucleotide sequence ID" value="NZ_JAAONY010000001.1"/>
</dbReference>
<evidence type="ECO:0000313" key="7">
    <source>
        <dbReference type="Proteomes" id="UP000528457"/>
    </source>
</evidence>
<keyword evidence="7" id="KW-1185">Reference proteome</keyword>
<dbReference type="InterPro" id="IPR050465">
    <property type="entry name" value="UPF0194_transport"/>
</dbReference>
<dbReference type="AlphaFoldDB" id="A0A7X0JSI5"/>
<name>A0A7X0JSI5_9GAMM</name>